<evidence type="ECO:0000313" key="1">
    <source>
        <dbReference type="EMBL" id="PIR94271.1"/>
    </source>
</evidence>
<reference evidence="2" key="1">
    <citation type="submission" date="2017-09" db="EMBL/GenBank/DDBJ databases">
        <title>Depth-based differentiation of microbial function through sediment-hosted aquifers and enrichment of novel symbionts in the deep terrestrial subsurface.</title>
        <authorList>
            <person name="Probst A.J."/>
            <person name="Ladd B."/>
            <person name="Jarett J.K."/>
            <person name="Geller-Mcgrath D.E."/>
            <person name="Sieber C.M.K."/>
            <person name="Emerson J.B."/>
            <person name="Anantharaman K."/>
            <person name="Thomas B.C."/>
            <person name="Malmstrom R."/>
            <person name="Stieglmeier M."/>
            <person name="Klingl A."/>
            <person name="Woyke T."/>
            <person name="Ryan C.M."/>
            <person name="Banfield J.F."/>
        </authorList>
    </citation>
    <scope>NUCLEOTIDE SEQUENCE [LARGE SCALE GENOMIC DNA]</scope>
</reference>
<name>A0A2H0V5D0_9BACT</name>
<comment type="caution">
    <text evidence="1">The sequence shown here is derived from an EMBL/GenBank/DDBJ whole genome shotgun (WGS) entry which is preliminary data.</text>
</comment>
<organism evidence="1 2">
    <name type="scientific">Candidatus Falkowbacteria bacterium CG10_big_fil_rev_8_21_14_0_10_39_11</name>
    <dbReference type="NCBI Taxonomy" id="1974565"/>
    <lineage>
        <taxon>Bacteria</taxon>
        <taxon>Candidatus Falkowiibacteriota</taxon>
    </lineage>
</organism>
<dbReference type="EMBL" id="PFAP01000011">
    <property type="protein sequence ID" value="PIR94271.1"/>
    <property type="molecule type" value="Genomic_DNA"/>
</dbReference>
<proteinExistence type="predicted"/>
<evidence type="ECO:0000313" key="2">
    <source>
        <dbReference type="Proteomes" id="UP000229901"/>
    </source>
</evidence>
<accession>A0A2H0V5D0</accession>
<dbReference type="Proteomes" id="UP000229901">
    <property type="component" value="Unassembled WGS sequence"/>
</dbReference>
<dbReference type="AlphaFoldDB" id="A0A2H0V5D0"/>
<gene>
    <name evidence="1" type="ORF">COT97_02150</name>
</gene>
<protein>
    <submittedName>
        <fullName evidence="1">Uncharacterized protein</fullName>
    </submittedName>
</protein>
<sequence>MIFPMVFANIYRYIEQTGQFTLSDNTICQKLCELIKNELDPDALETFTHMAGGDLLPRFNTNNIAITNKTVIFVNYGSPGFSTLLTKYGDQLRRAILAQISDQS</sequence>